<organism evidence="1 2">
    <name type="scientific">Ferroglobus placidus (strain DSM 10642 / AEDII12DO)</name>
    <dbReference type="NCBI Taxonomy" id="589924"/>
    <lineage>
        <taxon>Archaea</taxon>
        <taxon>Methanobacteriati</taxon>
        <taxon>Methanobacteriota</taxon>
        <taxon>Archaeoglobi</taxon>
        <taxon>Archaeoglobales</taxon>
        <taxon>Archaeoglobaceae</taxon>
        <taxon>Ferroglobus</taxon>
    </lineage>
</organism>
<keyword evidence="2" id="KW-1185">Reference proteome</keyword>
<accession>D3S0T3</accession>
<dbReference type="GeneID" id="25395325"/>
<dbReference type="HOGENOM" id="CLU_2565566_0_0_2"/>
<evidence type="ECO:0000313" key="2">
    <source>
        <dbReference type="Proteomes" id="UP000002613"/>
    </source>
</evidence>
<dbReference type="KEGG" id="fpl:Ferp_2195"/>
<dbReference type="STRING" id="589924.Ferp_2195"/>
<gene>
    <name evidence="1" type="ordered locus">Ferp_2195</name>
</gene>
<proteinExistence type="predicted"/>
<dbReference type="PaxDb" id="589924-Ferp_2195"/>
<reference evidence="2" key="1">
    <citation type="submission" date="2010-02" db="EMBL/GenBank/DDBJ databases">
        <title>Complete sequence of Ferroglobus placidus DSM 10642.</title>
        <authorList>
            <consortium name="US DOE Joint Genome Institute"/>
            <person name="Lucas S."/>
            <person name="Copeland A."/>
            <person name="Lapidus A."/>
            <person name="Cheng J.-F."/>
            <person name="Bruce D."/>
            <person name="Goodwin L."/>
            <person name="Pitluck S."/>
            <person name="Saunders E."/>
            <person name="Brettin T."/>
            <person name="Detter J.C."/>
            <person name="Han C."/>
            <person name="Tapia R."/>
            <person name="Larimer F."/>
            <person name="Land M."/>
            <person name="Hauser L."/>
            <person name="Kyrpides N."/>
            <person name="Ivanova N."/>
            <person name="Holmes D."/>
            <person name="Lovley D."/>
            <person name="Kyrpides N."/>
            <person name="Anderson I.J."/>
            <person name="Woyke T."/>
        </authorList>
    </citation>
    <scope>NUCLEOTIDE SEQUENCE [LARGE SCALE GENOMIC DNA]</scope>
    <source>
        <strain evidence="2">DSM 10642 / AEDII12DO</strain>
    </source>
</reference>
<dbReference type="Proteomes" id="UP000002613">
    <property type="component" value="Chromosome"/>
</dbReference>
<reference evidence="1 2" key="2">
    <citation type="journal article" date="2011" name="Stand. Genomic Sci.">
        <title>Complete genome sequence of Ferroglobus placidus AEDII12DO.</title>
        <authorList>
            <person name="Anderson I."/>
            <person name="Risso C."/>
            <person name="Holmes D."/>
            <person name="Lucas S."/>
            <person name="Copeland A."/>
            <person name="Lapidus A."/>
            <person name="Cheng J.F."/>
            <person name="Bruce D."/>
            <person name="Goodwin L."/>
            <person name="Pitluck S."/>
            <person name="Saunders E."/>
            <person name="Brettin T."/>
            <person name="Detter J.C."/>
            <person name="Han C."/>
            <person name="Tapia R."/>
            <person name="Larimer F."/>
            <person name="Land M."/>
            <person name="Hauser L."/>
            <person name="Woyke T."/>
            <person name="Lovley D."/>
            <person name="Kyrpides N."/>
            <person name="Ivanova N."/>
        </authorList>
    </citation>
    <scope>NUCLEOTIDE SEQUENCE [LARGE SCALE GENOMIC DNA]</scope>
    <source>
        <strain evidence="2">DSM 10642 / AEDII12DO</strain>
    </source>
</reference>
<dbReference type="AlphaFoldDB" id="D3S0T3"/>
<dbReference type="EMBL" id="CP001899">
    <property type="protein sequence ID" value="ADC66324.1"/>
    <property type="molecule type" value="Genomic_DNA"/>
</dbReference>
<protein>
    <submittedName>
        <fullName evidence="1">DNAJ protein</fullName>
    </submittedName>
</protein>
<dbReference type="RefSeq" id="WP_012966662.1">
    <property type="nucleotide sequence ID" value="NC_013849.1"/>
</dbReference>
<name>D3S0T3_FERPA</name>
<evidence type="ECO:0000313" key="1">
    <source>
        <dbReference type="EMBL" id="ADC66324.1"/>
    </source>
</evidence>
<sequence>MSYYVKQKAGKEADFSNTKKYLKNLVSRKTKILPKQESELKTRILEDLFLAGVEEKEAVKLTDELAEYIKEEMDRLWSERR</sequence>